<dbReference type="Proteomes" id="UP001160390">
    <property type="component" value="Unassembled WGS sequence"/>
</dbReference>
<evidence type="ECO:0000313" key="2">
    <source>
        <dbReference type="EMBL" id="CAI6087906.1"/>
    </source>
</evidence>
<protein>
    <submittedName>
        <fullName evidence="2">Uncharacterized protein</fullName>
    </submittedName>
</protein>
<proteinExistence type="predicted"/>
<reference evidence="2" key="1">
    <citation type="submission" date="2023-01" db="EMBL/GenBank/DDBJ databases">
        <authorList>
            <person name="Piombo E."/>
        </authorList>
    </citation>
    <scope>NUCLEOTIDE SEQUENCE</scope>
</reference>
<feature type="region of interest" description="Disordered" evidence="1">
    <location>
        <begin position="115"/>
        <end position="136"/>
    </location>
</feature>
<comment type="caution">
    <text evidence="2">The sequence shown here is derived from an EMBL/GenBank/DDBJ whole genome shotgun (WGS) entry which is preliminary data.</text>
</comment>
<dbReference type="AlphaFoldDB" id="A0AA35M195"/>
<sequence length="237" mass="27253">MLRRAHLIAIGHTPPRNEAGLSAAANDDAGQPLVQASQAIAAALMERSQLLKSLRDLSAEKQEKDVVIENQRATFQSQHQHWELRQTSWEKERVSLLFLQRRNSGLEQDNYQLRVQAQKDDEEKRELREKKESLQHDYEEGRRRIAALSGQLEAKDNQLKQRTAELNLMENKYMSVTQELKLQASEVAHLTSINAQLKADLRSKDTELKSTMQGLAIQSNEVERLNKRFDKLEDTKS</sequence>
<keyword evidence="3" id="KW-1185">Reference proteome</keyword>
<accession>A0AA35M195</accession>
<evidence type="ECO:0000256" key="1">
    <source>
        <dbReference type="SAM" id="MobiDB-lite"/>
    </source>
</evidence>
<gene>
    <name evidence="2" type="ORF">CCHLO57077_00019263</name>
</gene>
<dbReference type="EMBL" id="CABFNP030000808">
    <property type="protein sequence ID" value="CAI6087906.1"/>
    <property type="molecule type" value="Genomic_DNA"/>
</dbReference>
<evidence type="ECO:0000313" key="3">
    <source>
        <dbReference type="Proteomes" id="UP001160390"/>
    </source>
</evidence>
<organism evidence="2 3">
    <name type="scientific">Clonostachys chloroleuca</name>
    <dbReference type="NCBI Taxonomy" id="1926264"/>
    <lineage>
        <taxon>Eukaryota</taxon>
        <taxon>Fungi</taxon>
        <taxon>Dikarya</taxon>
        <taxon>Ascomycota</taxon>
        <taxon>Pezizomycotina</taxon>
        <taxon>Sordariomycetes</taxon>
        <taxon>Hypocreomycetidae</taxon>
        <taxon>Hypocreales</taxon>
        <taxon>Bionectriaceae</taxon>
        <taxon>Clonostachys</taxon>
    </lineage>
</organism>
<name>A0AA35M195_9HYPO</name>
<feature type="compositionally biased region" description="Basic and acidic residues" evidence="1">
    <location>
        <begin position="117"/>
        <end position="136"/>
    </location>
</feature>